<dbReference type="SUPFAM" id="SSF141000">
    <property type="entry name" value="Glu-tRNAGln amidotransferase C subunit"/>
    <property type="match status" value="1"/>
</dbReference>
<dbReference type="HAMAP" id="MF_00122">
    <property type="entry name" value="GatC"/>
    <property type="match status" value="1"/>
</dbReference>
<proteinExistence type="inferred from homology"/>
<sequence length="95" mass="10905">MFSREDVEHISTLCRIGISEKDIESYRDQLSHILNQFEVLQELDTENIEPTASPVSLGTVMRDDEVQGSLTKEEVLHNAPVREGDYFRVKVVLEE</sequence>
<dbReference type="InterPro" id="IPR003837">
    <property type="entry name" value="GatC"/>
</dbReference>
<dbReference type="GO" id="GO:0006450">
    <property type="term" value="P:regulation of translational fidelity"/>
    <property type="evidence" value="ECO:0007669"/>
    <property type="project" value="InterPro"/>
</dbReference>
<dbReference type="Pfam" id="PF02686">
    <property type="entry name" value="GatC"/>
    <property type="match status" value="1"/>
</dbReference>
<dbReference type="NCBIfam" id="TIGR00135">
    <property type="entry name" value="gatC"/>
    <property type="match status" value="1"/>
</dbReference>
<accession>A0A381SGP0</accession>
<gene>
    <name evidence="1" type="ORF">METZ01_LOCUS56089</name>
</gene>
<reference evidence="1" key="1">
    <citation type="submission" date="2018-05" db="EMBL/GenBank/DDBJ databases">
        <authorList>
            <person name="Lanie J.A."/>
            <person name="Ng W.-L."/>
            <person name="Kazmierczak K.M."/>
            <person name="Andrzejewski T.M."/>
            <person name="Davidsen T.M."/>
            <person name="Wayne K.J."/>
            <person name="Tettelin H."/>
            <person name="Glass J.I."/>
            <person name="Rusch D."/>
            <person name="Podicherti R."/>
            <person name="Tsui H.-C.T."/>
            <person name="Winkler M.E."/>
        </authorList>
    </citation>
    <scope>NUCLEOTIDE SEQUENCE</scope>
</reference>
<organism evidence="1">
    <name type="scientific">marine metagenome</name>
    <dbReference type="NCBI Taxonomy" id="408172"/>
    <lineage>
        <taxon>unclassified sequences</taxon>
        <taxon>metagenomes</taxon>
        <taxon>ecological metagenomes</taxon>
    </lineage>
</organism>
<dbReference type="AlphaFoldDB" id="A0A381SGP0"/>
<dbReference type="PANTHER" id="PTHR15004:SF0">
    <property type="entry name" value="GLUTAMYL-TRNA(GLN) AMIDOTRANSFERASE SUBUNIT C, MITOCHONDRIAL"/>
    <property type="match status" value="1"/>
</dbReference>
<dbReference type="PANTHER" id="PTHR15004">
    <property type="entry name" value="GLUTAMYL-TRNA(GLN) AMIDOTRANSFERASE SUBUNIT C, MITOCHONDRIAL"/>
    <property type="match status" value="1"/>
</dbReference>
<protein>
    <recommendedName>
        <fullName evidence="2">Asp/Glu-ADT subunit C</fullName>
    </recommendedName>
</protein>
<dbReference type="EMBL" id="UINC01003086">
    <property type="protein sequence ID" value="SVA03235.1"/>
    <property type="molecule type" value="Genomic_DNA"/>
</dbReference>
<evidence type="ECO:0008006" key="2">
    <source>
        <dbReference type="Google" id="ProtNLM"/>
    </source>
</evidence>
<dbReference type="GO" id="GO:0070681">
    <property type="term" value="P:glutaminyl-tRNAGln biosynthesis via transamidation"/>
    <property type="evidence" value="ECO:0007669"/>
    <property type="project" value="TreeGrafter"/>
</dbReference>
<evidence type="ECO:0000313" key="1">
    <source>
        <dbReference type="EMBL" id="SVA03235.1"/>
    </source>
</evidence>
<dbReference type="InterPro" id="IPR036113">
    <property type="entry name" value="Asp/Glu-ADT_sf_sub_c"/>
</dbReference>
<dbReference type="Gene3D" id="1.10.20.60">
    <property type="entry name" value="Glu-tRNAGln amidotransferase C subunit, N-terminal domain"/>
    <property type="match status" value="1"/>
</dbReference>
<name>A0A381SGP0_9ZZZZ</name>